<evidence type="ECO:0000256" key="3">
    <source>
        <dbReference type="PROSITE-ProRule" id="PRU00221"/>
    </source>
</evidence>
<evidence type="ECO:0000313" key="5">
    <source>
        <dbReference type="WBParaSite" id="SMUV_0000722601-mRNA-1"/>
    </source>
</evidence>
<dbReference type="PROSITE" id="PS50294">
    <property type="entry name" value="WD_REPEATS_REGION"/>
    <property type="match status" value="1"/>
</dbReference>
<dbReference type="AlphaFoldDB" id="A0A0N5AR87"/>
<dbReference type="SMART" id="SM00320">
    <property type="entry name" value="WD40"/>
    <property type="match status" value="1"/>
</dbReference>
<evidence type="ECO:0000256" key="2">
    <source>
        <dbReference type="ARBA" id="ARBA00022574"/>
    </source>
</evidence>
<organism evidence="4 5">
    <name type="scientific">Syphacia muris</name>
    <dbReference type="NCBI Taxonomy" id="451379"/>
    <lineage>
        <taxon>Eukaryota</taxon>
        <taxon>Metazoa</taxon>
        <taxon>Ecdysozoa</taxon>
        <taxon>Nematoda</taxon>
        <taxon>Chromadorea</taxon>
        <taxon>Rhabditida</taxon>
        <taxon>Spirurina</taxon>
        <taxon>Oxyuridomorpha</taxon>
        <taxon>Oxyuroidea</taxon>
        <taxon>Oxyuridae</taxon>
        <taxon>Syphacia</taxon>
    </lineage>
</organism>
<evidence type="ECO:0000313" key="4">
    <source>
        <dbReference type="Proteomes" id="UP000046393"/>
    </source>
</evidence>
<dbReference type="InterPro" id="IPR036322">
    <property type="entry name" value="WD40_repeat_dom_sf"/>
</dbReference>
<dbReference type="PANTHER" id="PTHR44411:SF1">
    <property type="entry name" value="THO COMPLEX SUBUNIT 6 HOMOLOG"/>
    <property type="match status" value="1"/>
</dbReference>
<reference evidence="5" key="1">
    <citation type="submission" date="2017-02" db="UniProtKB">
        <authorList>
            <consortium name="WormBaseParasite"/>
        </authorList>
    </citation>
    <scope>IDENTIFICATION</scope>
</reference>
<dbReference type="GO" id="GO:0006406">
    <property type="term" value="P:mRNA export from nucleus"/>
    <property type="evidence" value="ECO:0007669"/>
    <property type="project" value="TreeGrafter"/>
</dbReference>
<dbReference type="InterPro" id="IPR042626">
    <property type="entry name" value="THOC6"/>
</dbReference>
<dbReference type="PROSITE" id="PS50082">
    <property type="entry name" value="WD_REPEATS_2"/>
    <property type="match status" value="1"/>
</dbReference>
<keyword evidence="4" id="KW-1185">Reference proteome</keyword>
<dbReference type="GO" id="GO:0000346">
    <property type="term" value="C:transcription export complex"/>
    <property type="evidence" value="ECO:0007669"/>
    <property type="project" value="TreeGrafter"/>
</dbReference>
<dbReference type="Proteomes" id="UP000046393">
    <property type="component" value="Unplaced"/>
</dbReference>
<dbReference type="SUPFAM" id="SSF50978">
    <property type="entry name" value="WD40 repeat-like"/>
    <property type="match status" value="1"/>
</dbReference>
<dbReference type="STRING" id="451379.A0A0N5AR87"/>
<dbReference type="Gene3D" id="2.130.10.10">
    <property type="entry name" value="YVTN repeat-like/Quinoprotein amine dehydrogenase"/>
    <property type="match status" value="1"/>
</dbReference>
<comment type="similarity">
    <text evidence="1">Belongs to the WD repeat THOC6 family.</text>
</comment>
<dbReference type="PANTHER" id="PTHR44411">
    <property type="entry name" value="THO COMPLEX SUBUNIT 6 HOMOLOG"/>
    <property type="match status" value="1"/>
</dbReference>
<keyword evidence="2 3" id="KW-0853">WD repeat</keyword>
<dbReference type="InterPro" id="IPR001680">
    <property type="entry name" value="WD40_rpt"/>
</dbReference>
<dbReference type="Pfam" id="PF00400">
    <property type="entry name" value="WD40"/>
    <property type="match status" value="1"/>
</dbReference>
<name>A0A0N5AR87_9BILA</name>
<protein>
    <submittedName>
        <fullName evidence="5">WD_REPEATS_REGION domain-containing protein</fullName>
    </submittedName>
</protein>
<dbReference type="InterPro" id="IPR015943">
    <property type="entry name" value="WD40/YVTN_repeat-like_dom_sf"/>
</dbReference>
<sequence>MDVTNSVSERRKAFYTRVYRQSFSPNGNCDSLVAADSRSRLCVFSVTASLTQKAFANCTRHPSAYIKLQHPVFALYPFKTVLLCGDSYGYLYAYQWSSIVNLTPTSLNPRTVFEVNHFSSTEQTKVLPNELNAVTSVGDRIICGGAGDYGIRLLDPERPNKVIRLFSGHADYINELKSRSENEFLSASEDGTVRLWDTRMNEVAHVFYISQEMRLKEPGCGIGVCALDVQGSFMVCGGDVCASIWHLESQSLATVLPCDSPSSVRFTVAKMDTSKILIGGTCSSLFQFDYSGKSLATVKVTPSSLYSIESNCQPGRMMTVAAGDSQYIDVFLTLGYVSFTFNTSDNGEK</sequence>
<proteinExistence type="inferred from homology"/>
<accession>A0A0N5AR87</accession>
<feature type="repeat" description="WD" evidence="3">
    <location>
        <begin position="166"/>
        <end position="206"/>
    </location>
</feature>
<evidence type="ECO:0000256" key="1">
    <source>
        <dbReference type="ARBA" id="ARBA00009728"/>
    </source>
</evidence>
<dbReference type="GO" id="GO:0000347">
    <property type="term" value="C:THO complex"/>
    <property type="evidence" value="ECO:0007669"/>
    <property type="project" value="TreeGrafter"/>
</dbReference>
<dbReference type="WBParaSite" id="SMUV_0000722601-mRNA-1">
    <property type="protein sequence ID" value="SMUV_0000722601-mRNA-1"/>
    <property type="gene ID" value="SMUV_0000722601"/>
</dbReference>